<accession>M7SAU3</accession>
<keyword evidence="7" id="KW-0560">Oxidoreductase</keyword>
<dbReference type="KEGG" id="ela:UCREL1_9766"/>
<evidence type="ECO:0000256" key="4">
    <source>
        <dbReference type="ARBA" id="ARBA00022723"/>
    </source>
</evidence>
<dbReference type="Gene3D" id="2.130.10.10">
    <property type="entry name" value="YVTN repeat-like/Quinoprotein amine dehydrogenase"/>
    <property type="match status" value="1"/>
</dbReference>
<name>M7SAU3_EUTLA</name>
<dbReference type="GO" id="GO:0016706">
    <property type="term" value="F:2-oxoglutarate-dependent dioxygenase activity"/>
    <property type="evidence" value="ECO:0007669"/>
    <property type="project" value="TreeGrafter"/>
</dbReference>
<evidence type="ECO:0000256" key="2">
    <source>
        <dbReference type="ARBA" id="ARBA00005896"/>
    </source>
</evidence>
<comment type="similarity">
    <text evidence="2">Belongs to the TfdA dioxygenase family.</text>
</comment>
<evidence type="ECO:0000313" key="11">
    <source>
        <dbReference type="EMBL" id="EMR63294.1"/>
    </source>
</evidence>
<dbReference type="InterPro" id="IPR036322">
    <property type="entry name" value="WD40_repeat_dom_sf"/>
</dbReference>
<evidence type="ECO:0000256" key="3">
    <source>
        <dbReference type="ARBA" id="ARBA00022574"/>
    </source>
</evidence>
<evidence type="ECO:0000256" key="7">
    <source>
        <dbReference type="ARBA" id="ARBA00023002"/>
    </source>
</evidence>
<sequence>MAPSAIEIEVPFSSKPQKQKSLQLSGVLDQYDSFDTTPVIGREFPNANLVEWLEAPNSDELIRDLAITIAQRGVVFFRAQDNLTNELQKKLIERLGQLSGRPATSSLHIHPVLNSDRELGGDDAEISTISSEQYKQLYKPRPNSYSWKRQDAGSWHSDIAFEPVPADFSSLRLVQLPKTGGDTLWASGYEIYDRISEPYQKFLESLTATFEQPGFNRIAETNGFQLYDKPRGSPENVGTELKAEHPVVRTNPVTGWKSVFPVGGHVRYINGLTQDESKKLLDWFVDLLVKNHDLQVRHRWQNPNDIAIWDNRSTFHTATYDIEGLGERFGNRAVGVGERPYFDPESTVFWYFHQSFQLHWPKRATNDDLNVNMYNQGKIMRRLLGRSATDASSNDNSLGATGFPNPQSYRPIASQNAVYHAGIPITCIDKTSDGQIAVLGGRHVLKTVNFDGLDIKEGIDVRALITNQFSNKCNSATAEQLSIKDAKLSPDHATDPRIFTACAAGKIFMYDVSRLGSTTAGLEYIQTREDSRQVNKLDFSPYKGSWLLSGGQDGVVRCFDVRVPVTGRNGPTFRTFQAFRCNADGIRDLKWSPKDGFAFACATESGVIMKWDVRKCNAPLLKINAHDTQKGASSISWHPDGEHLISAGLDSKCYVWDVSGKAEKRQKPKWTINAPAPVTVVSWRPGLWSATAQGRRAAQVAVSYDDGGNQKRHGISSADAAQTAAKCSTRKATYVVQFKP</sequence>
<dbReference type="PROSITE" id="PS00678">
    <property type="entry name" value="WD_REPEATS_1"/>
    <property type="match status" value="1"/>
</dbReference>
<evidence type="ECO:0000256" key="1">
    <source>
        <dbReference type="ARBA" id="ARBA00001954"/>
    </source>
</evidence>
<protein>
    <submittedName>
        <fullName evidence="11">Putative alpha-ketoglutarate-dependent taurine dioxygenase protein</fullName>
    </submittedName>
</protein>
<evidence type="ECO:0000256" key="6">
    <source>
        <dbReference type="ARBA" id="ARBA00022964"/>
    </source>
</evidence>
<feature type="domain" description="TauD/TfdA-like" evidence="10">
    <location>
        <begin position="35"/>
        <end position="324"/>
    </location>
</feature>
<dbReference type="SUPFAM" id="SSF50978">
    <property type="entry name" value="WD40 repeat-like"/>
    <property type="match status" value="1"/>
</dbReference>
<dbReference type="PROSITE" id="PS50082">
    <property type="entry name" value="WD_REPEATS_2"/>
    <property type="match status" value="1"/>
</dbReference>
<evidence type="ECO:0000256" key="9">
    <source>
        <dbReference type="PROSITE-ProRule" id="PRU00221"/>
    </source>
</evidence>
<dbReference type="InterPro" id="IPR051323">
    <property type="entry name" value="AtsK-like"/>
</dbReference>
<keyword evidence="5" id="KW-0677">Repeat</keyword>
<dbReference type="InterPro" id="IPR015943">
    <property type="entry name" value="WD40/YVTN_repeat-like_dom_sf"/>
</dbReference>
<gene>
    <name evidence="11" type="ORF">UCREL1_9766</name>
</gene>
<dbReference type="SMART" id="SM00320">
    <property type="entry name" value="WD40"/>
    <property type="match status" value="4"/>
</dbReference>
<keyword evidence="3 9" id="KW-0853">WD repeat</keyword>
<keyword evidence="12" id="KW-1185">Reference proteome</keyword>
<dbReference type="InterPro" id="IPR001680">
    <property type="entry name" value="WD40_rpt"/>
</dbReference>
<evidence type="ECO:0000313" key="12">
    <source>
        <dbReference type="Proteomes" id="UP000012174"/>
    </source>
</evidence>
<dbReference type="STRING" id="1287681.M7SAU3"/>
<keyword evidence="4" id="KW-0479">Metal-binding</keyword>
<organism evidence="11 12">
    <name type="scientific">Eutypa lata (strain UCR-EL1)</name>
    <name type="common">Grapevine dieback disease fungus</name>
    <name type="synonym">Eutypa armeniacae</name>
    <dbReference type="NCBI Taxonomy" id="1287681"/>
    <lineage>
        <taxon>Eukaryota</taxon>
        <taxon>Fungi</taxon>
        <taxon>Dikarya</taxon>
        <taxon>Ascomycota</taxon>
        <taxon>Pezizomycotina</taxon>
        <taxon>Sordariomycetes</taxon>
        <taxon>Xylariomycetidae</taxon>
        <taxon>Xylariales</taxon>
        <taxon>Diatrypaceae</taxon>
        <taxon>Eutypa</taxon>
    </lineage>
</organism>
<dbReference type="GO" id="GO:0005737">
    <property type="term" value="C:cytoplasm"/>
    <property type="evidence" value="ECO:0007669"/>
    <property type="project" value="TreeGrafter"/>
</dbReference>
<dbReference type="Pfam" id="PF00400">
    <property type="entry name" value="WD40"/>
    <property type="match status" value="2"/>
</dbReference>
<dbReference type="InterPro" id="IPR019775">
    <property type="entry name" value="WD40_repeat_CS"/>
</dbReference>
<dbReference type="AlphaFoldDB" id="M7SAU3"/>
<dbReference type="EMBL" id="KB707241">
    <property type="protein sequence ID" value="EMR63294.1"/>
    <property type="molecule type" value="Genomic_DNA"/>
</dbReference>
<evidence type="ECO:0000256" key="5">
    <source>
        <dbReference type="ARBA" id="ARBA00022737"/>
    </source>
</evidence>
<dbReference type="GO" id="GO:0046872">
    <property type="term" value="F:metal ion binding"/>
    <property type="evidence" value="ECO:0007669"/>
    <property type="project" value="UniProtKB-KW"/>
</dbReference>
<proteinExistence type="inferred from homology"/>
<keyword evidence="8" id="KW-0408">Iron</keyword>
<dbReference type="SUPFAM" id="SSF51197">
    <property type="entry name" value="Clavaminate synthase-like"/>
    <property type="match status" value="1"/>
</dbReference>
<dbReference type="Pfam" id="PF02668">
    <property type="entry name" value="TauD"/>
    <property type="match status" value="1"/>
</dbReference>
<dbReference type="InterPro" id="IPR042098">
    <property type="entry name" value="TauD-like_sf"/>
</dbReference>
<dbReference type="Proteomes" id="UP000012174">
    <property type="component" value="Unassembled WGS sequence"/>
</dbReference>
<dbReference type="eggNOG" id="KOG0269">
    <property type="taxonomic scope" value="Eukaryota"/>
</dbReference>
<reference evidence="12" key="1">
    <citation type="journal article" date="2013" name="Genome Announc.">
        <title>Draft genome sequence of the grapevine dieback fungus Eutypa lata UCR-EL1.</title>
        <authorList>
            <person name="Blanco-Ulate B."/>
            <person name="Rolshausen P.E."/>
            <person name="Cantu D."/>
        </authorList>
    </citation>
    <scope>NUCLEOTIDE SEQUENCE [LARGE SCALE GENOMIC DNA]</scope>
    <source>
        <strain evidence="12">UCR-EL1</strain>
    </source>
</reference>
<dbReference type="HOGENOM" id="CLU_375062_0_0_1"/>
<keyword evidence="6 11" id="KW-0223">Dioxygenase</keyword>
<dbReference type="PANTHER" id="PTHR30468:SF10">
    <property type="entry name" value="TAUD_TFDA-LIKE DOMAIN-CONTAINING PROTEIN"/>
    <property type="match status" value="1"/>
</dbReference>
<evidence type="ECO:0000259" key="10">
    <source>
        <dbReference type="Pfam" id="PF02668"/>
    </source>
</evidence>
<dbReference type="Gene3D" id="3.60.130.10">
    <property type="entry name" value="Clavaminate synthase-like"/>
    <property type="match status" value="1"/>
</dbReference>
<dbReference type="OrthoDB" id="10257314at2759"/>
<dbReference type="FunFam" id="3.60.130.10:FF:000005">
    <property type="entry name" value="TfdA family taurine dioxygenase"/>
    <property type="match status" value="1"/>
</dbReference>
<comment type="cofactor">
    <cofactor evidence="1">
        <name>Fe(2+)</name>
        <dbReference type="ChEBI" id="CHEBI:29033"/>
    </cofactor>
</comment>
<dbReference type="PANTHER" id="PTHR30468">
    <property type="entry name" value="ALPHA-KETOGLUTARATE-DEPENDENT SULFONATE DIOXYGENASE"/>
    <property type="match status" value="1"/>
</dbReference>
<feature type="repeat" description="WD" evidence="9">
    <location>
        <begin position="625"/>
        <end position="666"/>
    </location>
</feature>
<evidence type="ECO:0000256" key="8">
    <source>
        <dbReference type="ARBA" id="ARBA00023004"/>
    </source>
</evidence>
<dbReference type="InterPro" id="IPR003819">
    <property type="entry name" value="TauD/TfdA-like"/>
</dbReference>